<accession>A0A7Y6IA92</accession>
<dbReference type="PANTHER" id="PTHR43884">
    <property type="entry name" value="ACYL-COA DEHYDROGENASE"/>
    <property type="match status" value="1"/>
</dbReference>
<dbReference type="InterPro" id="IPR046373">
    <property type="entry name" value="Acyl-CoA_Oxase/DH_mid-dom_sf"/>
</dbReference>
<dbReference type="GO" id="GO:0003995">
    <property type="term" value="F:acyl-CoA dehydrogenase activity"/>
    <property type="evidence" value="ECO:0007669"/>
    <property type="project" value="TreeGrafter"/>
</dbReference>
<keyword evidence="5" id="KW-1185">Reference proteome</keyword>
<dbReference type="SUPFAM" id="SSF47203">
    <property type="entry name" value="Acyl-CoA dehydrogenase C-terminal domain-like"/>
    <property type="match status" value="1"/>
</dbReference>
<dbReference type="EMBL" id="JABWGN010000009">
    <property type="protein sequence ID" value="NUW34552.1"/>
    <property type="molecule type" value="Genomic_DNA"/>
</dbReference>
<dbReference type="AlphaFoldDB" id="A0A7Y6IA92"/>
<evidence type="ECO:0000259" key="3">
    <source>
        <dbReference type="Pfam" id="PF08028"/>
    </source>
</evidence>
<feature type="domain" description="Acyl-CoA dehydrogenase/oxidase N-terminal" evidence="2">
    <location>
        <begin position="30"/>
        <end position="122"/>
    </location>
</feature>
<protein>
    <submittedName>
        <fullName evidence="4">Acyl-CoA/acyl-ACP dehydrogenase</fullName>
    </submittedName>
</protein>
<dbReference type="SUPFAM" id="SSF56645">
    <property type="entry name" value="Acyl-CoA dehydrogenase NM domain-like"/>
    <property type="match status" value="1"/>
</dbReference>
<dbReference type="RefSeq" id="WP_175591992.1">
    <property type="nucleotide sequence ID" value="NZ_JABWGN010000009.1"/>
</dbReference>
<evidence type="ECO:0000313" key="5">
    <source>
        <dbReference type="Proteomes" id="UP000586042"/>
    </source>
</evidence>
<dbReference type="InterPro" id="IPR009100">
    <property type="entry name" value="AcylCoA_DH/oxidase_NM_dom_sf"/>
</dbReference>
<comment type="caution">
    <text evidence="4">The sequence shown here is derived from an EMBL/GenBank/DDBJ whole genome shotgun (WGS) entry which is preliminary data.</text>
</comment>
<dbReference type="InterPro" id="IPR036250">
    <property type="entry name" value="AcylCo_DH-like_C"/>
</dbReference>
<name>A0A7Y6IA92_9ACTN</name>
<dbReference type="Pfam" id="PF08028">
    <property type="entry name" value="Acyl-CoA_dh_2"/>
    <property type="match status" value="1"/>
</dbReference>
<dbReference type="InterPro" id="IPR013107">
    <property type="entry name" value="Acyl-CoA_DH_C"/>
</dbReference>
<dbReference type="Proteomes" id="UP000586042">
    <property type="component" value="Unassembled WGS sequence"/>
</dbReference>
<evidence type="ECO:0000259" key="2">
    <source>
        <dbReference type="Pfam" id="PF02771"/>
    </source>
</evidence>
<dbReference type="Gene3D" id="1.20.140.10">
    <property type="entry name" value="Butyryl-CoA Dehydrogenase, subunit A, domain 3"/>
    <property type="match status" value="1"/>
</dbReference>
<dbReference type="Gene3D" id="1.10.540.10">
    <property type="entry name" value="Acyl-CoA dehydrogenase/oxidase, N-terminal domain"/>
    <property type="match status" value="1"/>
</dbReference>
<dbReference type="InterPro" id="IPR013786">
    <property type="entry name" value="AcylCoA_DH/ox_N"/>
</dbReference>
<evidence type="ECO:0000313" key="4">
    <source>
        <dbReference type="EMBL" id="NUW34552.1"/>
    </source>
</evidence>
<reference evidence="4 5" key="1">
    <citation type="submission" date="2020-06" db="EMBL/GenBank/DDBJ databases">
        <title>Nonomuraea sp. SMC257, a novel actinomycete isolated from soil.</title>
        <authorList>
            <person name="Chanama M."/>
        </authorList>
    </citation>
    <scope>NUCLEOTIDE SEQUENCE [LARGE SCALE GENOMIC DNA]</scope>
    <source>
        <strain evidence="4 5">SMC257</strain>
    </source>
</reference>
<sequence length="402" mass="43030">MTDLLTSVPRKANGAAGTWLSALKEVVPVLARHAAEVDETAEFPAANLEVLRRSGLMGLLVPLQHGGMGGDLGDLIDVAQILASGCMSTAMIWAMHCQQVDALVRHASPELSAEVLPEIAAGRMYLASVTTEPGKGGHLLTARSAVEQDEELLRFSREAPIVTGGQAADAFLITMRSAADANAHSVSLLFARRRQLTLESRGSWNPLGMRGTHSVPMTLTGVVAGSQVVGRPGLFREVAVDSLIPAGHLGWAACWLGAARTALSEFVSLLRTPGRPRGVDLESDLVAERLARVRIDLELVAGYLACVRDEVRTARAENHSLDVPSTQIHLNALKVAASELTFRSVDRLVQLAGLSVGYLKSGPMPLERHFRDLRSGALNYSNDRLLPATGRLALMDRSVQLV</sequence>
<dbReference type="PIRSF" id="PIRSF016578">
    <property type="entry name" value="HsaA"/>
    <property type="match status" value="1"/>
</dbReference>
<dbReference type="GO" id="GO:0050660">
    <property type="term" value="F:flavin adenine dinucleotide binding"/>
    <property type="evidence" value="ECO:0007669"/>
    <property type="project" value="InterPro"/>
</dbReference>
<dbReference type="PANTHER" id="PTHR43884:SF12">
    <property type="entry name" value="ISOVALERYL-COA DEHYDROGENASE, MITOCHONDRIAL-RELATED"/>
    <property type="match status" value="1"/>
</dbReference>
<keyword evidence="1" id="KW-0560">Oxidoreductase</keyword>
<evidence type="ECO:0000256" key="1">
    <source>
        <dbReference type="ARBA" id="ARBA00023002"/>
    </source>
</evidence>
<feature type="domain" description="Acyl-CoA dehydrogenase C-terminal" evidence="3">
    <location>
        <begin position="250"/>
        <end position="376"/>
    </location>
</feature>
<gene>
    <name evidence="4" type="ORF">HTZ77_24380</name>
</gene>
<organism evidence="4 5">
    <name type="scientific">Nonomuraea montanisoli</name>
    <dbReference type="NCBI Taxonomy" id="2741721"/>
    <lineage>
        <taxon>Bacteria</taxon>
        <taxon>Bacillati</taxon>
        <taxon>Actinomycetota</taxon>
        <taxon>Actinomycetes</taxon>
        <taxon>Streptosporangiales</taxon>
        <taxon>Streptosporangiaceae</taxon>
        <taxon>Nonomuraea</taxon>
    </lineage>
</organism>
<proteinExistence type="predicted"/>
<dbReference type="InterPro" id="IPR037069">
    <property type="entry name" value="AcylCoA_DH/ox_N_sf"/>
</dbReference>
<dbReference type="Gene3D" id="2.40.110.10">
    <property type="entry name" value="Butyryl-CoA Dehydrogenase, subunit A, domain 2"/>
    <property type="match status" value="1"/>
</dbReference>
<dbReference type="Pfam" id="PF02771">
    <property type="entry name" value="Acyl-CoA_dh_N"/>
    <property type="match status" value="1"/>
</dbReference>